<dbReference type="VEuPathDB" id="PlasmoDB:PRELSG_1115500"/>
<name>A0A1J1H7B7_PLARL</name>
<dbReference type="RefSeq" id="XP_028533811.1">
    <property type="nucleotide sequence ID" value="XM_028677419.1"/>
</dbReference>
<keyword evidence="4" id="KW-1185">Reference proteome</keyword>
<evidence type="ECO:0000256" key="1">
    <source>
        <dbReference type="SAM" id="Coils"/>
    </source>
</evidence>
<dbReference type="EMBL" id="LN835306">
    <property type="protein sequence ID" value="CRH00809.1"/>
    <property type="molecule type" value="Genomic_DNA"/>
</dbReference>
<dbReference type="KEGG" id="prel:PRELSG_1115500"/>
<feature type="region of interest" description="Disordered" evidence="2">
    <location>
        <begin position="1"/>
        <end position="25"/>
    </location>
</feature>
<feature type="region of interest" description="Disordered" evidence="2">
    <location>
        <begin position="288"/>
        <end position="315"/>
    </location>
</feature>
<accession>A0A1J1H7B7</accession>
<feature type="compositionally biased region" description="Polar residues" evidence="2">
    <location>
        <begin position="304"/>
        <end position="314"/>
    </location>
</feature>
<evidence type="ECO:0000313" key="3">
    <source>
        <dbReference type="EMBL" id="CRH00809.1"/>
    </source>
</evidence>
<dbReference type="OrthoDB" id="378604at2759"/>
<proteinExistence type="predicted"/>
<dbReference type="OMA" id="FDDKEHI"/>
<feature type="coiled-coil region" evidence="1">
    <location>
        <begin position="462"/>
        <end position="489"/>
    </location>
</feature>
<dbReference type="AlphaFoldDB" id="A0A1J1H7B7"/>
<dbReference type="GeneID" id="39736933"/>
<sequence length="567" mass="67870">MSSNIKELIKKEKERRKLMRNEKKKEEKIKLEINSNFSEESNLKIPKNLFLNIQNNYENNAEDSFIKNKNLNINDISKECNALNEEYCKEPTAPVNKLNKNNNLKEAFSEYNNIKNSYFFEENENKDTNKSIMKDKNSISINIKNEDSLPEDFFDSFKICDNKNNKSDIKNGDKIETKNNLNNNLKNHSENEKGKKDEIMKTFSDTHFVRNSKNDMIKNYSGDKSNLSVEQQNECIIENEFENEKDDNVEILETYEIIEPTTYNLDLKENKNFLKRKLEKRKKIENNENEEDEVYKKKKKDSNTDNYNKNNEIGNNDYIMNLFDNNLDDLIYYKPSDTAYYEELDYLHKMLVEKKKNILGNMYDEENEKNKENEVNILEELNEFHKKKNKKENEKNSNFNIDEIYEILNIKKGEHKNDYLNDITNKNEESNSIEKNTQNENIPKGFFDDKEKEIFIREKVSLSTLDQKIAEVKKQKKKILLEYKNVENIYEEKMNNYIDYLYDDKYDNKTEILNELKTKVINVNHLKDKVKKIKKQKNKITKHKKKVNTKLDVTNQIFSDWRKKSFF</sequence>
<organism evidence="3 4">
    <name type="scientific">Plasmodium relictum</name>
    <dbReference type="NCBI Taxonomy" id="85471"/>
    <lineage>
        <taxon>Eukaryota</taxon>
        <taxon>Sar</taxon>
        <taxon>Alveolata</taxon>
        <taxon>Apicomplexa</taxon>
        <taxon>Aconoidasida</taxon>
        <taxon>Haemosporida</taxon>
        <taxon>Plasmodiidae</taxon>
        <taxon>Plasmodium</taxon>
        <taxon>Plasmodium (Haemamoeba)</taxon>
    </lineage>
</organism>
<evidence type="ECO:0000313" key="4">
    <source>
        <dbReference type="Proteomes" id="UP000220158"/>
    </source>
</evidence>
<keyword evidence="1" id="KW-0175">Coiled coil</keyword>
<reference evidence="3 4" key="1">
    <citation type="submission" date="2015-04" db="EMBL/GenBank/DDBJ databases">
        <authorList>
            <consortium name="Pathogen Informatics"/>
        </authorList>
    </citation>
    <scope>NUCLEOTIDE SEQUENCE [LARGE SCALE GENOMIC DNA]</scope>
    <source>
        <strain evidence="3 4">SGS1</strain>
    </source>
</reference>
<evidence type="ECO:0000256" key="2">
    <source>
        <dbReference type="SAM" id="MobiDB-lite"/>
    </source>
</evidence>
<feature type="coiled-coil region" evidence="1">
    <location>
        <begin position="368"/>
        <end position="395"/>
    </location>
</feature>
<dbReference type="Proteomes" id="UP000220158">
    <property type="component" value="Chromosome 11"/>
</dbReference>
<gene>
    <name evidence="3" type="ORF">PRELSG_1115500</name>
</gene>
<protein>
    <submittedName>
        <fullName evidence="3">Uncharacterized protein</fullName>
    </submittedName>
</protein>